<name>A0A5D0WHW6_9FIRM</name>
<dbReference type="PANTHER" id="PTHR42895">
    <property type="entry name" value="IRON-SULFUR CLUSTER-BINDING PROTEIN-RELATED"/>
    <property type="match status" value="1"/>
</dbReference>
<dbReference type="RefSeq" id="WP_148638376.1">
    <property type="nucleotide sequence ID" value="NZ_VSLA01000028.1"/>
</dbReference>
<dbReference type="InterPro" id="IPR040506">
    <property type="entry name" value="RACo_linker"/>
</dbReference>
<feature type="domain" description="RACo linker region" evidence="2">
    <location>
        <begin position="5"/>
        <end position="85"/>
    </location>
</feature>
<feature type="domain" description="RACo C-terminal" evidence="1">
    <location>
        <begin position="252"/>
        <end position="509"/>
    </location>
</feature>
<dbReference type="InterPro" id="IPR027980">
    <property type="entry name" value="RACo_C"/>
</dbReference>
<dbReference type="PANTHER" id="PTHR42895:SF1">
    <property type="entry name" value="IRON-SULFUR CLUSTER PROTEIN"/>
    <property type="match status" value="1"/>
</dbReference>
<dbReference type="InterPro" id="IPR042259">
    <property type="entry name" value="Raco-like_middle_sf"/>
</dbReference>
<dbReference type="Gene3D" id="3.10.20.880">
    <property type="match status" value="1"/>
</dbReference>
<evidence type="ECO:0000259" key="1">
    <source>
        <dbReference type="Pfam" id="PF14574"/>
    </source>
</evidence>
<dbReference type="Pfam" id="PF17650">
    <property type="entry name" value="RACo_linker"/>
    <property type="match status" value="1"/>
</dbReference>
<evidence type="ECO:0000259" key="2">
    <source>
        <dbReference type="Pfam" id="PF17650"/>
    </source>
</evidence>
<evidence type="ECO:0000259" key="3">
    <source>
        <dbReference type="Pfam" id="PF17651"/>
    </source>
</evidence>
<evidence type="ECO:0000313" key="4">
    <source>
        <dbReference type="EMBL" id="TYC83836.1"/>
    </source>
</evidence>
<evidence type="ECO:0000313" key="5">
    <source>
        <dbReference type="Proteomes" id="UP000322619"/>
    </source>
</evidence>
<dbReference type="Gene3D" id="3.30.420.480">
    <property type="entry name" value="Domain of unknown function (DUF4445)"/>
    <property type="match status" value="1"/>
</dbReference>
<dbReference type="Pfam" id="PF17651">
    <property type="entry name" value="Raco_middle"/>
    <property type="match status" value="1"/>
</dbReference>
<dbReference type="Pfam" id="PF14574">
    <property type="entry name" value="RACo_C_ter"/>
    <property type="match status" value="1"/>
</dbReference>
<reference evidence="4 5" key="1">
    <citation type="submission" date="2019-08" db="EMBL/GenBank/DDBJ databases">
        <title>Isolation and enrichment of carboxydotrophic bacteria from anaerobic sludge for the production of bio-based chemicals from syngas.</title>
        <authorList>
            <person name="Antares A.L."/>
            <person name="Moreira J."/>
            <person name="Diender M."/>
            <person name="Parshina S.N."/>
            <person name="Stams A.J.M."/>
            <person name="Alves M."/>
            <person name="Alves J.I."/>
            <person name="Sousa D.Z."/>
        </authorList>
    </citation>
    <scope>NUCLEOTIDE SEQUENCE [LARGE SCALE GENOMIC DNA]</scope>
    <source>
        <strain evidence="4 5">JM</strain>
    </source>
</reference>
<dbReference type="EMBL" id="VSLA01000028">
    <property type="protein sequence ID" value="TYC83836.1"/>
    <property type="molecule type" value="Genomic_DNA"/>
</dbReference>
<dbReference type="AlphaFoldDB" id="A0A5D0WHW6"/>
<feature type="domain" description="RACo-like middle region" evidence="3">
    <location>
        <begin position="90"/>
        <end position="250"/>
    </location>
</feature>
<comment type="caution">
    <text evidence="4">The sequence shown here is derived from an EMBL/GenBank/DDBJ whole genome shotgun (WGS) entry which is preliminary data.</text>
</comment>
<gene>
    <name evidence="4" type="ORF">FXB42_14390</name>
</gene>
<dbReference type="Proteomes" id="UP000322619">
    <property type="component" value="Unassembled WGS sequence"/>
</dbReference>
<accession>A0A5D0WHW6</accession>
<organism evidence="4 5">
    <name type="scientific">Acetobacterium wieringae</name>
    <dbReference type="NCBI Taxonomy" id="52694"/>
    <lineage>
        <taxon>Bacteria</taxon>
        <taxon>Bacillati</taxon>
        <taxon>Bacillota</taxon>
        <taxon>Clostridia</taxon>
        <taxon>Eubacteriales</taxon>
        <taxon>Eubacteriaceae</taxon>
        <taxon>Acetobacterium</taxon>
    </lineage>
</organism>
<dbReference type="InterPro" id="IPR041414">
    <property type="entry name" value="Raco-like_middle"/>
</dbReference>
<sequence length="519" mass="56862">MGEQKIKALTRKVFIKLSPPGNGDIIGDQERILSALTHEFGTVRFSRGLLKKVYPLCREANWEITLTLVNNGISWELIQLEAGDQCKRHFGLAVDLGSTSVAMKLVDLNTGKVLGEESILNHQIQYGDDILSRIFYAKNKPDHLIAVQQATVSTFNELLQRLEITTGITAQESFIMVVSGNTTMIHFLLGIDPWPIFEYPFAPVFNHTGYLEARELGINTGGYLYCMPSVANYLGGDTVSGLLVAGLHEKEELGLFIDIGTNGEMVLGNRHFLVAGAGAAGPALEGGISKNGMKATAGAVDSVVIAENELVLTTIGGHRPLGICGSGIVDLIAQMLLNGWIDFSGRFNPEKSRRIVSREGEYGVLYASQDESGNGQELLFTQRDMSQFIDTKAAASTMVAYLLERLGVAPLDVERLYVSGAFGTYINLESAITIGLYPDLPRERFVFLGNSSLEGAYALLTNGKKMDAVARLQERIEYLEFGAATDFISRMYASRFLPHTDFDLYPTVKAALRKQGRLR</sequence>
<dbReference type="InterPro" id="IPR052911">
    <property type="entry name" value="Corrinoid_activation_enz"/>
</dbReference>
<proteinExistence type="predicted"/>
<protein>
    <submittedName>
        <fullName evidence="4">DUF4445 domain-containing protein</fullName>
    </submittedName>
</protein>